<evidence type="ECO:0000313" key="3">
    <source>
        <dbReference type="Proteomes" id="UP001054837"/>
    </source>
</evidence>
<feature type="region of interest" description="Disordered" evidence="1">
    <location>
        <begin position="50"/>
        <end position="85"/>
    </location>
</feature>
<dbReference type="EMBL" id="BPLQ01009880">
    <property type="protein sequence ID" value="GIY47184.1"/>
    <property type="molecule type" value="Genomic_DNA"/>
</dbReference>
<reference evidence="2 3" key="1">
    <citation type="submission" date="2021-06" db="EMBL/GenBank/DDBJ databases">
        <title>Caerostris darwini draft genome.</title>
        <authorList>
            <person name="Kono N."/>
            <person name="Arakawa K."/>
        </authorList>
    </citation>
    <scope>NUCLEOTIDE SEQUENCE [LARGE SCALE GENOMIC DNA]</scope>
</reference>
<name>A0AAV4TPW9_9ARAC</name>
<protein>
    <submittedName>
        <fullName evidence="2">Uncharacterized protein</fullName>
    </submittedName>
</protein>
<keyword evidence="3" id="KW-1185">Reference proteome</keyword>
<gene>
    <name evidence="2" type="ORF">CDAR_602601</name>
</gene>
<comment type="caution">
    <text evidence="2">The sequence shown here is derived from an EMBL/GenBank/DDBJ whole genome shotgun (WGS) entry which is preliminary data.</text>
</comment>
<accession>A0AAV4TPW9</accession>
<evidence type="ECO:0000313" key="2">
    <source>
        <dbReference type="EMBL" id="GIY47184.1"/>
    </source>
</evidence>
<evidence type="ECO:0000256" key="1">
    <source>
        <dbReference type="SAM" id="MobiDB-lite"/>
    </source>
</evidence>
<proteinExistence type="predicted"/>
<dbReference type="Proteomes" id="UP001054837">
    <property type="component" value="Unassembled WGS sequence"/>
</dbReference>
<sequence length="85" mass="9345">MNYARNCEETTRITFCLVRSSTDVSEELLQLQICVRWAALATTREQLDISKSAGNHGPGLASSTNSSSAPKFPLNSMKPLSRRIS</sequence>
<organism evidence="2 3">
    <name type="scientific">Caerostris darwini</name>
    <dbReference type="NCBI Taxonomy" id="1538125"/>
    <lineage>
        <taxon>Eukaryota</taxon>
        <taxon>Metazoa</taxon>
        <taxon>Ecdysozoa</taxon>
        <taxon>Arthropoda</taxon>
        <taxon>Chelicerata</taxon>
        <taxon>Arachnida</taxon>
        <taxon>Araneae</taxon>
        <taxon>Araneomorphae</taxon>
        <taxon>Entelegynae</taxon>
        <taxon>Araneoidea</taxon>
        <taxon>Araneidae</taxon>
        <taxon>Caerostris</taxon>
    </lineage>
</organism>
<dbReference type="AlphaFoldDB" id="A0AAV4TPW9"/>